<dbReference type="EMBL" id="VBUU01000023">
    <property type="protein sequence ID" value="TLG04252.1"/>
    <property type="molecule type" value="Genomic_DNA"/>
</dbReference>
<comment type="caution">
    <text evidence="3">The sequence shown here is derived from an EMBL/GenBank/DDBJ whole genome shotgun (WGS) entry which is preliminary data.</text>
</comment>
<dbReference type="SMART" id="SM00943">
    <property type="entry name" value="Prim-Pol"/>
    <property type="match status" value="1"/>
</dbReference>
<dbReference type="SUPFAM" id="SSF56747">
    <property type="entry name" value="Prim-pol domain"/>
    <property type="match status" value="1"/>
</dbReference>
<dbReference type="InterPro" id="IPR015330">
    <property type="entry name" value="DNA_primase/pol_bifunc_N"/>
</dbReference>
<organism evidence="3 4">
    <name type="scientific">Nocardia cyriacigeorgica</name>
    <dbReference type="NCBI Taxonomy" id="135487"/>
    <lineage>
        <taxon>Bacteria</taxon>
        <taxon>Bacillati</taxon>
        <taxon>Actinomycetota</taxon>
        <taxon>Actinomycetes</taxon>
        <taxon>Mycobacteriales</taxon>
        <taxon>Nocardiaceae</taxon>
        <taxon>Nocardia</taxon>
    </lineage>
</organism>
<dbReference type="Pfam" id="PF09250">
    <property type="entry name" value="Prim-Pol"/>
    <property type="match status" value="1"/>
</dbReference>
<feature type="region of interest" description="Disordered" evidence="1">
    <location>
        <begin position="1"/>
        <end position="65"/>
    </location>
</feature>
<protein>
    <submittedName>
        <fullName evidence="3">Bifunctional DNA primase/polymerase</fullName>
    </submittedName>
</protein>
<dbReference type="Proteomes" id="UP000308349">
    <property type="component" value="Unassembled WGS sequence"/>
</dbReference>
<feature type="compositionally biased region" description="Low complexity" evidence="1">
    <location>
        <begin position="1"/>
        <end position="32"/>
    </location>
</feature>
<accession>A0A5R8PAR7</accession>
<dbReference type="CDD" id="cd04859">
    <property type="entry name" value="Prim_Pol"/>
    <property type="match status" value="1"/>
</dbReference>
<dbReference type="Gene3D" id="3.30.720.160">
    <property type="entry name" value="Bifunctional DNA primase/polymerase, N-terminal"/>
    <property type="match status" value="1"/>
</dbReference>
<dbReference type="AlphaFoldDB" id="A0A5R8PAR7"/>
<evidence type="ECO:0000313" key="4">
    <source>
        <dbReference type="Proteomes" id="UP000308349"/>
    </source>
</evidence>
<name>A0A5R8PAR7_9NOCA</name>
<gene>
    <name evidence="3" type="ORF">FEK35_20705</name>
</gene>
<dbReference type="OrthoDB" id="3218228at2"/>
<evidence type="ECO:0000256" key="1">
    <source>
        <dbReference type="SAM" id="MobiDB-lite"/>
    </source>
</evidence>
<evidence type="ECO:0000313" key="3">
    <source>
        <dbReference type="EMBL" id="TLG04252.1"/>
    </source>
</evidence>
<reference evidence="3 4" key="1">
    <citation type="submission" date="2019-05" db="EMBL/GenBank/DDBJ databases">
        <title>Genomes sequences of two Nocardia cyriacigeorgica environmental isolates, type strains Nocardia asteroides ATCC 19247 and Nocardia cyriacigeorgica DSM 44484.</title>
        <authorList>
            <person name="Vautrin F."/>
            <person name="Bergeron E."/>
            <person name="Dubost A."/>
            <person name="Abrouk D."/>
            <person name="Rodriguez Nava V."/>
            <person name="Pujic P."/>
        </authorList>
    </citation>
    <scope>NUCLEOTIDE SEQUENCE [LARGE SCALE GENOMIC DNA]</scope>
    <source>
        <strain evidence="3 4">EML 1456</strain>
    </source>
</reference>
<evidence type="ECO:0000259" key="2">
    <source>
        <dbReference type="SMART" id="SM00943"/>
    </source>
</evidence>
<feature type="compositionally biased region" description="Pro residues" evidence="1">
    <location>
        <begin position="33"/>
        <end position="43"/>
    </location>
</feature>
<proteinExistence type="predicted"/>
<feature type="domain" description="DNA primase/polymerase bifunctional N-terminal" evidence="2">
    <location>
        <begin position="85"/>
        <end position="246"/>
    </location>
</feature>
<sequence>MPATCGSCARSATSSSPSNWPQPANSTPTPSTSTPPSPPPNPTNWPLRPDPLSRAGTTPCTPRPGPAIGVEGLVVSSEPNLRAAALAAAARGWPVFPLRPGTKTPAINRWPNRASTDSTHINRWWRHGTSFNIGVVTGTAARLHVVDLDSQHMQPTVAQFEDALAQFTEQVAGAVPTTFTVATPAGWHLYFHAPYRRRLRSTIGRLGPGIDSRGDGGYIVAPGSRTATGHYRVLRHAPVAPLPTRLIALLTPPPPTPPVIAPAMVHGPEYVSAVVAGEADRVARAAPGARNVTVFRSALRLGRLVAAGEISKSHARAALIEAARTHVGIDGFTDAEADRAIDNGLRYTAHRPRHLPHH</sequence>